<dbReference type="GO" id="GO:0005886">
    <property type="term" value="C:plasma membrane"/>
    <property type="evidence" value="ECO:0007669"/>
    <property type="project" value="UniProtKB-SubCell"/>
</dbReference>
<accession>A0AAJ4TJD1</accession>
<dbReference type="Proteomes" id="UP000682358">
    <property type="component" value="Chromosome"/>
</dbReference>
<dbReference type="InterPro" id="IPR011006">
    <property type="entry name" value="CheY-like_superfamily"/>
</dbReference>
<dbReference type="InterPro" id="IPR008207">
    <property type="entry name" value="Sig_transdc_His_kin_Hpt_dom"/>
</dbReference>
<dbReference type="InterPro" id="IPR036641">
    <property type="entry name" value="HPT_dom_sf"/>
</dbReference>
<reference evidence="22" key="1">
    <citation type="submission" date="2021-06" db="EMBL/GenBank/DDBJ databases">
        <title>Emergence of genetically related NDM-1-producing Providencia rettgeri strains in Argentina.</title>
        <authorList>
            <person name="Pasteran F."/>
            <person name="Meo A."/>
            <person name="Gomez S."/>
            <person name="Derdoy L."/>
            <person name="Albronoz E."/>
            <person name="Faccone D."/>
            <person name="Guerriero L."/>
            <person name="Archuby D."/>
            <person name="Tarzia A."/>
            <person name="Lopez M."/>
            <person name="Corso A."/>
        </authorList>
    </citation>
    <scope>NUCLEOTIDE SEQUENCE</scope>
    <source>
        <strain evidence="22">PreM15628</strain>
    </source>
</reference>
<dbReference type="PRINTS" id="PR00344">
    <property type="entry name" value="BCTRLSENSOR"/>
</dbReference>
<comment type="catalytic activity">
    <reaction evidence="1">
        <text>ATP + protein L-histidine = ADP + protein N-phospho-L-histidine.</text>
        <dbReference type="EC" id="2.7.13.3"/>
    </reaction>
</comment>
<dbReference type="PROSITE" id="PS50110">
    <property type="entry name" value="RESPONSE_REGULATORY"/>
    <property type="match status" value="1"/>
</dbReference>
<dbReference type="CDD" id="cd16172">
    <property type="entry name" value="TorS_sensor_domain"/>
    <property type="match status" value="1"/>
</dbReference>
<evidence type="ECO:0000256" key="7">
    <source>
        <dbReference type="ARBA" id="ARBA00022679"/>
    </source>
</evidence>
<feature type="transmembrane region" description="Helical" evidence="17">
    <location>
        <begin position="332"/>
        <end position="353"/>
    </location>
</feature>
<evidence type="ECO:0000256" key="6">
    <source>
        <dbReference type="ARBA" id="ARBA00022553"/>
    </source>
</evidence>
<dbReference type="PANTHER" id="PTHR43047">
    <property type="entry name" value="TWO-COMPONENT HISTIDINE PROTEIN KINASE"/>
    <property type="match status" value="1"/>
</dbReference>
<dbReference type="InterPro" id="IPR014302">
    <property type="entry name" value="Sig_transdc_His_kinase_TorS"/>
</dbReference>
<keyword evidence="16" id="KW-0175">Coiled coil</keyword>
<evidence type="ECO:0000259" key="19">
    <source>
        <dbReference type="PROSITE" id="PS50110"/>
    </source>
</evidence>
<dbReference type="SUPFAM" id="SSF55874">
    <property type="entry name" value="ATPase domain of HSP90 chaperone/DNA topoisomerase II/histidine kinase"/>
    <property type="match status" value="1"/>
</dbReference>
<dbReference type="Gene3D" id="3.30.565.10">
    <property type="entry name" value="Histidine kinase-like ATPase, C-terminal domain"/>
    <property type="match status" value="1"/>
</dbReference>
<dbReference type="Pfam" id="PF01627">
    <property type="entry name" value="Hpt"/>
    <property type="match status" value="1"/>
</dbReference>
<dbReference type="InterPro" id="IPR036890">
    <property type="entry name" value="HATPase_C_sf"/>
</dbReference>
<dbReference type="InterPro" id="IPR036097">
    <property type="entry name" value="HisK_dim/P_sf"/>
</dbReference>
<dbReference type="EC" id="2.7.13.3" evidence="3"/>
<evidence type="ECO:0000256" key="5">
    <source>
        <dbReference type="ARBA" id="ARBA00022519"/>
    </source>
</evidence>
<dbReference type="Gene3D" id="1.10.287.130">
    <property type="match status" value="1"/>
</dbReference>
<dbReference type="SMART" id="SM00387">
    <property type="entry name" value="HATPase_c"/>
    <property type="match status" value="1"/>
</dbReference>
<evidence type="ECO:0000256" key="1">
    <source>
        <dbReference type="ARBA" id="ARBA00000085"/>
    </source>
</evidence>
<dbReference type="Gene3D" id="1.20.120.160">
    <property type="entry name" value="HPT domain"/>
    <property type="match status" value="1"/>
</dbReference>
<feature type="domain" description="Response regulatory" evidence="19">
    <location>
        <begin position="683"/>
        <end position="798"/>
    </location>
</feature>
<dbReference type="PIRSF" id="PIRSF036437">
    <property type="entry name" value="HK_TorS"/>
    <property type="match status" value="1"/>
</dbReference>
<keyword evidence="4" id="KW-1003">Cell membrane</keyword>
<keyword evidence="13 17" id="KW-0472">Membrane</keyword>
<feature type="modified residue" description="Phosphohistidine" evidence="14">
    <location>
        <position position="867"/>
    </location>
</feature>
<feature type="transmembrane region" description="Helical" evidence="17">
    <location>
        <begin position="9"/>
        <end position="29"/>
    </location>
</feature>
<dbReference type="PROSITE" id="PS50885">
    <property type="entry name" value="HAMP"/>
    <property type="match status" value="1"/>
</dbReference>
<dbReference type="PROSITE" id="PS50109">
    <property type="entry name" value="HIS_KIN"/>
    <property type="match status" value="1"/>
</dbReference>
<dbReference type="InterPro" id="IPR038188">
    <property type="entry name" value="TorS_sensor_sf"/>
</dbReference>
<evidence type="ECO:0000256" key="17">
    <source>
        <dbReference type="SAM" id="Phobius"/>
    </source>
</evidence>
<keyword evidence="8 17" id="KW-0812">Transmembrane</keyword>
<evidence type="ECO:0000256" key="11">
    <source>
        <dbReference type="ARBA" id="ARBA00022989"/>
    </source>
</evidence>
<dbReference type="Pfam" id="PF00072">
    <property type="entry name" value="Response_reg"/>
    <property type="match status" value="1"/>
</dbReference>
<keyword evidence="10" id="KW-0547">Nucleotide-binding</keyword>
<organism evidence="22 23">
    <name type="scientific">Providencia rettgeri</name>
    <dbReference type="NCBI Taxonomy" id="587"/>
    <lineage>
        <taxon>Bacteria</taxon>
        <taxon>Pseudomonadati</taxon>
        <taxon>Pseudomonadota</taxon>
        <taxon>Gammaproteobacteria</taxon>
        <taxon>Enterobacterales</taxon>
        <taxon>Morganellaceae</taxon>
        <taxon>Providencia</taxon>
    </lineage>
</organism>
<keyword evidence="6 15" id="KW-0597">Phosphoprotein</keyword>
<evidence type="ECO:0000256" key="8">
    <source>
        <dbReference type="ARBA" id="ARBA00022692"/>
    </source>
</evidence>
<feature type="domain" description="HAMP" evidence="20">
    <location>
        <begin position="354"/>
        <end position="410"/>
    </location>
</feature>
<dbReference type="CDD" id="cd17546">
    <property type="entry name" value="REC_hyHK_CKI1_RcsC-like"/>
    <property type="match status" value="1"/>
</dbReference>
<comment type="subcellular location">
    <subcellularLocation>
        <location evidence="2">Cell inner membrane</location>
        <topology evidence="2">Multi-pass membrane protein</topology>
    </subcellularLocation>
</comment>
<dbReference type="InterPro" id="IPR003594">
    <property type="entry name" value="HATPase_dom"/>
</dbReference>
<dbReference type="SUPFAM" id="SSF47226">
    <property type="entry name" value="Histidine-containing phosphotransfer domain, HPT domain"/>
    <property type="match status" value="1"/>
</dbReference>
<feature type="coiled-coil region" evidence="16">
    <location>
        <begin position="395"/>
        <end position="422"/>
    </location>
</feature>
<proteinExistence type="predicted"/>
<dbReference type="Pfam" id="PF00512">
    <property type="entry name" value="HisKA"/>
    <property type="match status" value="1"/>
</dbReference>
<dbReference type="InterPro" id="IPR004358">
    <property type="entry name" value="Sig_transdc_His_kin-like_C"/>
</dbReference>
<dbReference type="CDD" id="cd00082">
    <property type="entry name" value="HisKA"/>
    <property type="match status" value="1"/>
</dbReference>
<evidence type="ECO:0000256" key="15">
    <source>
        <dbReference type="PROSITE-ProRule" id="PRU00169"/>
    </source>
</evidence>
<dbReference type="Gene3D" id="1.20.58.920">
    <property type="match status" value="1"/>
</dbReference>
<dbReference type="SUPFAM" id="SSF47384">
    <property type="entry name" value="Homodimeric domain of signal transducing histidine kinase"/>
    <property type="match status" value="1"/>
</dbReference>
<dbReference type="GO" id="GO:0000155">
    <property type="term" value="F:phosphorelay sensor kinase activity"/>
    <property type="evidence" value="ECO:0007669"/>
    <property type="project" value="InterPro"/>
</dbReference>
<dbReference type="CDD" id="cd06225">
    <property type="entry name" value="HAMP"/>
    <property type="match status" value="1"/>
</dbReference>
<dbReference type="Gene3D" id="6.10.340.10">
    <property type="match status" value="1"/>
</dbReference>
<dbReference type="EMBL" id="CP076405">
    <property type="protein sequence ID" value="QWQ21810.2"/>
    <property type="molecule type" value="Genomic_DNA"/>
</dbReference>
<dbReference type="SUPFAM" id="SSF52172">
    <property type="entry name" value="CheY-like"/>
    <property type="match status" value="1"/>
</dbReference>
<dbReference type="Gene3D" id="3.40.50.2300">
    <property type="match status" value="1"/>
</dbReference>
<evidence type="ECO:0000256" key="3">
    <source>
        <dbReference type="ARBA" id="ARBA00012438"/>
    </source>
</evidence>
<dbReference type="SMART" id="SM00304">
    <property type="entry name" value="HAMP"/>
    <property type="match status" value="1"/>
</dbReference>
<dbReference type="SMART" id="SM00073">
    <property type="entry name" value="HPT"/>
    <property type="match status" value="1"/>
</dbReference>
<keyword evidence="9 22" id="KW-0418">Kinase</keyword>
<evidence type="ECO:0000256" key="10">
    <source>
        <dbReference type="ARBA" id="ARBA00022840"/>
    </source>
</evidence>
<evidence type="ECO:0000256" key="16">
    <source>
        <dbReference type="SAM" id="Coils"/>
    </source>
</evidence>
<dbReference type="NCBIfam" id="TIGR02956">
    <property type="entry name" value="TMAO_torS"/>
    <property type="match status" value="1"/>
</dbReference>
<dbReference type="InterPro" id="IPR001789">
    <property type="entry name" value="Sig_transdc_resp-reg_receiver"/>
</dbReference>
<evidence type="ECO:0000256" key="12">
    <source>
        <dbReference type="ARBA" id="ARBA00023012"/>
    </source>
</evidence>
<keyword evidence="7" id="KW-0808">Transferase</keyword>
<sequence>MNLSLTRRLWMGFALMAALTFISTLVGWYNLRFVSQVEQANTEALIPTMNMARQLSEASAWELFSAQNLTNADSESIWLAQGRMLTAQSLKITNLLKILREQGFNTQNIEQQEKEIAQSLSQQGELVGQRLKLRAEQQQLRQQIITAAGDIAQKAHGQANNAATSAGATQVSIYDLIERKQGEQAQQALDQLIDIDLEYASQMNELRLSAMRVQQMVLNLGSNQPHRNMAELEKQLNSAVKILQRRQKYIEDPAVRGQVENALNSVKRYTELIALYRQDNDITTRLQILSQNNIDQFARFSSEVAQLVDIIELRNQTALGQLKQASERGQNWLLALSIVSLLSLILILWRVVYRLVTKPLAQQTQALQRLLEGDIDSAFPETAGVKELDTIGRLMDAFRESVHALNNQREQLADEVKARTAELRVMVVEHRKARSEAEQANQAKSAFLAAMSHEIRTPLYGILGTAQLLLENKALNQYHDDLYAITDSGESLLAILNDILDYSAIEAGGQNVSINDEPFEPKPLLESTLYLMNASNKNSAIQLVADIADDLPIALQGDPLRIRQIITNLLSNALRFTQKGQITLRSCRYGKYWFIEVEDTGCGIDSSRFTDIFKPFVQVDSQRGGTGLGLTISASLAQAMGGELTVSSQLGSGSCFRLTLPLCITSHPVGKSAELPLDMRGVNLLLIEDNPLTQKISGEMLTRSGAQVTIVGSAAEALATLQAGQQFTAALVDFGLPDIDGITLAKQIAKTYPTLILIGFSAHVIDETLRQRTSQVFRGIIQKPVPRDMLNQLIVKYISGGEYTLSDSGVQGEVINLQQLASDAELMGFQKIREWVSIFKQHSLPLLDQIDIARAESNAEQIKRLAHQLKSSCASLGMQNAVQSCVLLEQQPMADTQLKDDIQQGLRAIDQWLNKIHWLFN</sequence>
<evidence type="ECO:0000256" key="14">
    <source>
        <dbReference type="PROSITE-ProRule" id="PRU00110"/>
    </source>
</evidence>
<evidence type="ECO:0000256" key="2">
    <source>
        <dbReference type="ARBA" id="ARBA00004429"/>
    </source>
</evidence>
<dbReference type="InterPro" id="IPR037952">
    <property type="entry name" value="Sensor_TorS"/>
</dbReference>
<evidence type="ECO:0000256" key="9">
    <source>
        <dbReference type="ARBA" id="ARBA00022777"/>
    </source>
</evidence>
<dbReference type="SMART" id="SM00388">
    <property type="entry name" value="HisKA"/>
    <property type="match status" value="1"/>
</dbReference>
<feature type="domain" description="Histidine kinase" evidence="18">
    <location>
        <begin position="450"/>
        <end position="664"/>
    </location>
</feature>
<gene>
    <name evidence="22" type="primary">torS</name>
    <name evidence="22" type="ORF">KOF27_05615</name>
</gene>
<dbReference type="AlphaFoldDB" id="A0AAJ4TJD1"/>
<keyword evidence="11 17" id="KW-1133">Transmembrane helix</keyword>
<evidence type="ECO:0000256" key="13">
    <source>
        <dbReference type="ARBA" id="ARBA00023136"/>
    </source>
</evidence>
<dbReference type="Pfam" id="PF02518">
    <property type="entry name" value="HATPase_c"/>
    <property type="match status" value="1"/>
</dbReference>
<keyword evidence="12" id="KW-0902">Two-component regulatory system</keyword>
<dbReference type="Pfam" id="PF21689">
    <property type="entry name" value="TorS_sensor_domain"/>
    <property type="match status" value="1"/>
</dbReference>
<feature type="modified residue" description="4-aspartylphosphate" evidence="15">
    <location>
        <position position="733"/>
    </location>
</feature>
<dbReference type="InterPro" id="IPR003660">
    <property type="entry name" value="HAMP_dom"/>
</dbReference>
<evidence type="ECO:0000259" key="20">
    <source>
        <dbReference type="PROSITE" id="PS50885"/>
    </source>
</evidence>
<keyword evidence="10" id="KW-0067">ATP-binding</keyword>
<dbReference type="CDD" id="cd16922">
    <property type="entry name" value="HATPase_EvgS-ArcB-TorS-like"/>
    <property type="match status" value="1"/>
</dbReference>
<dbReference type="NCBIfam" id="NF008543">
    <property type="entry name" value="PRK11466.1"/>
    <property type="match status" value="1"/>
</dbReference>
<dbReference type="SMART" id="SM00448">
    <property type="entry name" value="REC"/>
    <property type="match status" value="1"/>
</dbReference>
<evidence type="ECO:0000256" key="4">
    <source>
        <dbReference type="ARBA" id="ARBA00022475"/>
    </source>
</evidence>
<evidence type="ECO:0000259" key="18">
    <source>
        <dbReference type="PROSITE" id="PS50109"/>
    </source>
</evidence>
<evidence type="ECO:0000259" key="21">
    <source>
        <dbReference type="PROSITE" id="PS50894"/>
    </source>
</evidence>
<dbReference type="PANTHER" id="PTHR43047:SF78">
    <property type="entry name" value="SENSORY_REGULATORY PROTEIN RPFC"/>
    <property type="match status" value="1"/>
</dbReference>
<feature type="domain" description="HPt" evidence="21">
    <location>
        <begin position="828"/>
        <end position="921"/>
    </location>
</feature>
<evidence type="ECO:0000313" key="22">
    <source>
        <dbReference type="EMBL" id="QWQ21810.2"/>
    </source>
</evidence>
<dbReference type="PROSITE" id="PS50894">
    <property type="entry name" value="HPT"/>
    <property type="match status" value="1"/>
</dbReference>
<dbReference type="InterPro" id="IPR005467">
    <property type="entry name" value="His_kinase_dom"/>
</dbReference>
<name>A0AAJ4TJD1_PRORE</name>
<dbReference type="InterPro" id="IPR003661">
    <property type="entry name" value="HisK_dim/P_dom"/>
</dbReference>
<keyword evidence="5" id="KW-0997">Cell inner membrane</keyword>
<protein>
    <recommendedName>
        <fullName evidence="3">histidine kinase</fullName>
        <ecNumber evidence="3">2.7.13.3</ecNumber>
    </recommendedName>
</protein>
<evidence type="ECO:0000313" key="23">
    <source>
        <dbReference type="Proteomes" id="UP000682358"/>
    </source>
</evidence>